<feature type="repeat" description="WD" evidence="11">
    <location>
        <begin position="53"/>
        <end position="87"/>
    </location>
</feature>
<reference evidence="13" key="1">
    <citation type="submission" date="2021-01" db="EMBL/GenBank/DDBJ databases">
        <authorList>
            <person name="Corre E."/>
            <person name="Pelletier E."/>
            <person name="Niang G."/>
            <person name="Scheremetjew M."/>
            <person name="Finn R."/>
            <person name="Kale V."/>
            <person name="Holt S."/>
            <person name="Cochrane G."/>
            <person name="Meng A."/>
            <person name="Brown T."/>
            <person name="Cohen L."/>
        </authorList>
    </citation>
    <scope>NUCLEOTIDE SEQUENCE</scope>
    <source>
        <strain evidence="13">NIES-2562</strain>
    </source>
</reference>
<name>A0A7S3D420_9EUKA</name>
<evidence type="ECO:0000256" key="5">
    <source>
        <dbReference type="ARBA" id="ARBA00022737"/>
    </source>
</evidence>
<dbReference type="GO" id="GO:0090114">
    <property type="term" value="P:COPII-coated vesicle budding"/>
    <property type="evidence" value="ECO:0007669"/>
    <property type="project" value="TreeGrafter"/>
</dbReference>
<dbReference type="InterPro" id="IPR024977">
    <property type="entry name" value="Apc4-like_WD40_dom"/>
</dbReference>
<keyword evidence="5" id="KW-0677">Repeat</keyword>
<evidence type="ECO:0000256" key="6">
    <source>
        <dbReference type="ARBA" id="ARBA00022816"/>
    </source>
</evidence>
<keyword evidence="7" id="KW-0653">Protein transport</keyword>
<dbReference type="SMART" id="SM00320">
    <property type="entry name" value="WD40"/>
    <property type="match status" value="6"/>
</dbReference>
<comment type="subcellular location">
    <subcellularLocation>
        <location evidence="1">Nucleus</location>
        <location evidence="1">Nuclear pore complex</location>
    </subcellularLocation>
</comment>
<evidence type="ECO:0000256" key="4">
    <source>
        <dbReference type="ARBA" id="ARBA00022574"/>
    </source>
</evidence>
<sequence length="303" mass="33156">MDNTLLSFDTEHQDMIHDAQFDYYGKRLATCSSDKKICIFDVSGENHTKVAELLGHEGPVWQLSWAHPKFGSMIVSCGYDRKVIVWKEEAENQWSIVYQFTEHKGSVNTVAFGPVELGLVFASGGADGHIYVVENHDGNWSSELVNASAGSGAGSNAAGVNALCWAPVSSSEQNALEKRLLVGGCACNVSVLKRGERGWGEERIVCSHEDWVRGVAWAPALALPTDTVASCSQDGEVKISRRKMQEGREEWDTTSLKKFEGPVWSVSWSTTGNVLAVAVAHASVKLYKESVNGQWEEIASNEM</sequence>
<dbReference type="GO" id="GO:0051028">
    <property type="term" value="P:mRNA transport"/>
    <property type="evidence" value="ECO:0007669"/>
    <property type="project" value="UniProtKB-KW"/>
</dbReference>
<dbReference type="InterPro" id="IPR036322">
    <property type="entry name" value="WD40_repeat_dom_sf"/>
</dbReference>
<gene>
    <name evidence="13" type="ORF">PBIL07802_LOCUS6399</name>
</gene>
<dbReference type="PANTHER" id="PTHR11024">
    <property type="entry name" value="NUCLEAR PORE COMPLEX PROTEIN SEC13 / SEH1 FAMILY MEMBER"/>
    <property type="match status" value="1"/>
</dbReference>
<dbReference type="SUPFAM" id="SSF50978">
    <property type="entry name" value="WD40 repeat-like"/>
    <property type="match status" value="1"/>
</dbReference>
<evidence type="ECO:0000256" key="8">
    <source>
        <dbReference type="ARBA" id="ARBA00023010"/>
    </source>
</evidence>
<evidence type="ECO:0000313" key="13">
    <source>
        <dbReference type="EMBL" id="CAE0244224.1"/>
    </source>
</evidence>
<dbReference type="InterPro" id="IPR001680">
    <property type="entry name" value="WD40_rpt"/>
</dbReference>
<comment type="similarity">
    <text evidence="2">Belongs to the WD repeat SEC13 family.</text>
</comment>
<dbReference type="InterPro" id="IPR037363">
    <property type="entry name" value="Sec13/Seh1_fam"/>
</dbReference>
<dbReference type="GO" id="GO:0030127">
    <property type="term" value="C:COPII vesicle coat"/>
    <property type="evidence" value="ECO:0007669"/>
    <property type="project" value="TreeGrafter"/>
</dbReference>
<dbReference type="GO" id="GO:0006606">
    <property type="term" value="P:protein import into nucleus"/>
    <property type="evidence" value="ECO:0007669"/>
    <property type="project" value="TreeGrafter"/>
</dbReference>
<accession>A0A7S3D420</accession>
<keyword evidence="10" id="KW-0539">Nucleus</keyword>
<keyword evidence="3" id="KW-0813">Transport</keyword>
<keyword evidence="6" id="KW-0509">mRNA transport</keyword>
<dbReference type="Pfam" id="PF00400">
    <property type="entry name" value="WD40"/>
    <property type="match status" value="3"/>
</dbReference>
<evidence type="ECO:0000256" key="3">
    <source>
        <dbReference type="ARBA" id="ARBA00022448"/>
    </source>
</evidence>
<dbReference type="GO" id="GO:0031080">
    <property type="term" value="C:nuclear pore outer ring"/>
    <property type="evidence" value="ECO:0007669"/>
    <property type="project" value="TreeGrafter"/>
</dbReference>
<proteinExistence type="inferred from homology"/>
<dbReference type="Gene3D" id="2.130.10.10">
    <property type="entry name" value="YVTN repeat-like/Quinoprotein amine dehydrogenase"/>
    <property type="match status" value="1"/>
</dbReference>
<organism evidence="13">
    <name type="scientific">Palpitomonas bilix</name>
    <dbReference type="NCBI Taxonomy" id="652834"/>
    <lineage>
        <taxon>Eukaryota</taxon>
        <taxon>Eukaryota incertae sedis</taxon>
    </lineage>
</organism>
<dbReference type="AlphaFoldDB" id="A0A7S3D420"/>
<keyword evidence="9" id="KW-0906">Nuclear pore complex</keyword>
<evidence type="ECO:0000256" key="9">
    <source>
        <dbReference type="ARBA" id="ARBA00023132"/>
    </source>
</evidence>
<dbReference type="PROSITE" id="PS50082">
    <property type="entry name" value="WD_REPEATS_2"/>
    <property type="match status" value="1"/>
</dbReference>
<keyword evidence="8" id="KW-0811">Translocation</keyword>
<dbReference type="GO" id="GO:0005198">
    <property type="term" value="F:structural molecule activity"/>
    <property type="evidence" value="ECO:0007669"/>
    <property type="project" value="InterPro"/>
</dbReference>
<evidence type="ECO:0000256" key="10">
    <source>
        <dbReference type="ARBA" id="ARBA00023242"/>
    </source>
</evidence>
<evidence type="ECO:0000259" key="12">
    <source>
        <dbReference type="Pfam" id="PF12894"/>
    </source>
</evidence>
<dbReference type="InterPro" id="IPR015943">
    <property type="entry name" value="WD40/YVTN_repeat-like_dom_sf"/>
</dbReference>
<evidence type="ECO:0000256" key="2">
    <source>
        <dbReference type="ARBA" id="ARBA00010102"/>
    </source>
</evidence>
<evidence type="ECO:0000256" key="11">
    <source>
        <dbReference type="PROSITE-ProRule" id="PRU00221"/>
    </source>
</evidence>
<keyword evidence="4 11" id="KW-0853">WD repeat</keyword>
<evidence type="ECO:0000256" key="1">
    <source>
        <dbReference type="ARBA" id="ARBA00004567"/>
    </source>
</evidence>
<dbReference type="Pfam" id="PF12894">
    <property type="entry name" value="ANAPC4_WD40"/>
    <property type="match status" value="1"/>
</dbReference>
<dbReference type="EMBL" id="HBIB01010048">
    <property type="protein sequence ID" value="CAE0244224.1"/>
    <property type="molecule type" value="Transcribed_RNA"/>
</dbReference>
<protein>
    <recommendedName>
        <fullName evidence="12">Anaphase-promoting complex subunit 4-like WD40 domain-containing protein</fullName>
    </recommendedName>
</protein>
<dbReference type="PANTHER" id="PTHR11024:SF2">
    <property type="entry name" value="PROTEIN SEC13 HOMOLOG"/>
    <property type="match status" value="1"/>
</dbReference>
<evidence type="ECO:0000256" key="7">
    <source>
        <dbReference type="ARBA" id="ARBA00022927"/>
    </source>
</evidence>
<feature type="domain" description="Anaphase-promoting complex subunit 4-like WD40" evidence="12">
    <location>
        <begin position="225"/>
        <end position="288"/>
    </location>
</feature>